<dbReference type="Pfam" id="PF13649">
    <property type="entry name" value="Methyltransf_25"/>
    <property type="match status" value="1"/>
</dbReference>
<dbReference type="PANTHER" id="PTHR43464:SF23">
    <property type="entry name" value="JUVENILE HORMONE ACID O-METHYLTRANSFERASE"/>
    <property type="match status" value="1"/>
</dbReference>
<proteinExistence type="predicted"/>
<dbReference type="AlphaFoldDB" id="A0A1F5YW37"/>
<dbReference type="CDD" id="cd02440">
    <property type="entry name" value="AdoMet_MTases"/>
    <property type="match status" value="1"/>
</dbReference>
<evidence type="ECO:0000313" key="3">
    <source>
        <dbReference type="Proteomes" id="UP000178448"/>
    </source>
</evidence>
<evidence type="ECO:0000259" key="1">
    <source>
        <dbReference type="Pfam" id="PF13649"/>
    </source>
</evidence>
<protein>
    <recommendedName>
        <fullName evidence="1">Methyltransferase domain-containing protein</fullName>
    </recommendedName>
</protein>
<dbReference type="EMBL" id="MFJD01000004">
    <property type="protein sequence ID" value="OGG04293.1"/>
    <property type="molecule type" value="Genomic_DNA"/>
</dbReference>
<evidence type="ECO:0000313" key="2">
    <source>
        <dbReference type="EMBL" id="OGG04293.1"/>
    </source>
</evidence>
<feature type="domain" description="Methyltransferase" evidence="1">
    <location>
        <begin position="72"/>
        <end position="163"/>
    </location>
</feature>
<organism evidence="2 3">
    <name type="scientific">Candidatus Gottesmanbacteria bacterium RBG_16_52_11</name>
    <dbReference type="NCBI Taxonomy" id="1798374"/>
    <lineage>
        <taxon>Bacteria</taxon>
        <taxon>Candidatus Gottesmaniibacteriota</taxon>
    </lineage>
</organism>
<dbReference type="GO" id="GO:0010420">
    <property type="term" value="F:polyprenyldihydroxybenzoate methyltransferase activity"/>
    <property type="evidence" value="ECO:0007669"/>
    <property type="project" value="TreeGrafter"/>
</dbReference>
<dbReference type="PANTHER" id="PTHR43464">
    <property type="entry name" value="METHYLTRANSFERASE"/>
    <property type="match status" value="1"/>
</dbReference>
<dbReference type="Proteomes" id="UP000178448">
    <property type="component" value="Unassembled WGS sequence"/>
</dbReference>
<dbReference type="Gene3D" id="3.40.50.150">
    <property type="entry name" value="Vaccinia Virus protein VP39"/>
    <property type="match status" value="1"/>
</dbReference>
<dbReference type="STRING" id="1798374.A2Z33_04045"/>
<name>A0A1F5YW37_9BACT</name>
<sequence length="236" mass="26840">MKKSKKTVDAGRYNRDKELLSSHYSQYYRDYPDGVTLPPEIAELVDKNMIRLLIRLARYKFVARIVKPSDTVLDVGCGLGLGDIFLGQHAGHVTGIDIREHEIAEARSVNRRDNVTFKVIDLYNLPRNRKFDVVIALDVIEHMAVEDGRKLLKAMATHLKPDGMAVIGTPSIYSYPYQGHLSQAGHIKCYDQKELTDLMESVFGRTVALSMNDEVVHTGHPKMSWYYFVLAFNPKK</sequence>
<gene>
    <name evidence="2" type="ORF">A2Z33_04045</name>
</gene>
<accession>A0A1F5YW37</accession>
<dbReference type="SUPFAM" id="SSF53335">
    <property type="entry name" value="S-adenosyl-L-methionine-dependent methyltransferases"/>
    <property type="match status" value="1"/>
</dbReference>
<comment type="caution">
    <text evidence="2">The sequence shown here is derived from an EMBL/GenBank/DDBJ whole genome shotgun (WGS) entry which is preliminary data.</text>
</comment>
<reference evidence="2 3" key="1">
    <citation type="journal article" date="2016" name="Nat. Commun.">
        <title>Thousands of microbial genomes shed light on interconnected biogeochemical processes in an aquifer system.</title>
        <authorList>
            <person name="Anantharaman K."/>
            <person name="Brown C.T."/>
            <person name="Hug L.A."/>
            <person name="Sharon I."/>
            <person name="Castelle C.J."/>
            <person name="Probst A.J."/>
            <person name="Thomas B.C."/>
            <person name="Singh A."/>
            <person name="Wilkins M.J."/>
            <person name="Karaoz U."/>
            <person name="Brodie E.L."/>
            <person name="Williams K.H."/>
            <person name="Hubbard S.S."/>
            <person name="Banfield J.F."/>
        </authorList>
    </citation>
    <scope>NUCLEOTIDE SEQUENCE [LARGE SCALE GENOMIC DNA]</scope>
</reference>
<dbReference type="InterPro" id="IPR029063">
    <property type="entry name" value="SAM-dependent_MTases_sf"/>
</dbReference>
<dbReference type="InterPro" id="IPR041698">
    <property type="entry name" value="Methyltransf_25"/>
</dbReference>